<organism evidence="1 2">
    <name type="scientific">Macroventuria anomochaeta</name>
    <dbReference type="NCBI Taxonomy" id="301207"/>
    <lineage>
        <taxon>Eukaryota</taxon>
        <taxon>Fungi</taxon>
        <taxon>Dikarya</taxon>
        <taxon>Ascomycota</taxon>
        <taxon>Pezizomycotina</taxon>
        <taxon>Dothideomycetes</taxon>
        <taxon>Pleosporomycetidae</taxon>
        <taxon>Pleosporales</taxon>
        <taxon>Pleosporineae</taxon>
        <taxon>Didymellaceae</taxon>
        <taxon>Macroventuria</taxon>
    </lineage>
</organism>
<name>A0ACB6S6Q0_9PLEO</name>
<gene>
    <name evidence="1" type="ORF">BU25DRAFT_409398</name>
</gene>
<keyword evidence="2" id="KW-1185">Reference proteome</keyword>
<protein>
    <submittedName>
        <fullName evidence="1">Uncharacterized protein</fullName>
    </submittedName>
</protein>
<sequence length="393" mass="42897">MFKKLKEKVKGDDRRSQSHPESGPPQQQLHPNNPYYSSSQQQQLHAAPTEKYQPPPGPPPNQSSSKPEYQAPPGPPPGQSSGSGYAPPPRPPPSQFPQQPPPSFEAPVQHNWQVIPDTALLPPPPSIGYKSSPTANSSVEEGDRAYAWCNANPLWPPYNIAPSTHAAIQNAQLALLRAPSFTGEIMPQPQAGHWKVRTHANCRDSSILTNLPMYSALVDTPLRTQQPKTIYFELKVTGIGRGGHSLEEADAGIAVGFIAPPYPTFRLPGWQRGSLGVHGDDGRKYVNDTWGGVDFTTAFAPGDTVGIGMSFTIPKNPPSYEAEQKGKLMDIEVFFTRNAKKEGGWDGNELDARSEGGTMGLRGDFDLFPAIGVFGGVDFEVLFHPSQWLYRPF</sequence>
<dbReference type="Proteomes" id="UP000799754">
    <property type="component" value="Unassembled WGS sequence"/>
</dbReference>
<proteinExistence type="predicted"/>
<comment type="caution">
    <text evidence="1">The sequence shown here is derived from an EMBL/GenBank/DDBJ whole genome shotgun (WGS) entry which is preliminary data.</text>
</comment>
<evidence type="ECO:0000313" key="2">
    <source>
        <dbReference type="Proteomes" id="UP000799754"/>
    </source>
</evidence>
<reference evidence="1" key="1">
    <citation type="journal article" date="2020" name="Stud. Mycol.">
        <title>101 Dothideomycetes genomes: a test case for predicting lifestyles and emergence of pathogens.</title>
        <authorList>
            <person name="Haridas S."/>
            <person name="Albert R."/>
            <person name="Binder M."/>
            <person name="Bloem J."/>
            <person name="Labutti K."/>
            <person name="Salamov A."/>
            <person name="Andreopoulos B."/>
            <person name="Baker S."/>
            <person name="Barry K."/>
            <person name="Bills G."/>
            <person name="Bluhm B."/>
            <person name="Cannon C."/>
            <person name="Castanera R."/>
            <person name="Culley D."/>
            <person name="Daum C."/>
            <person name="Ezra D."/>
            <person name="Gonzalez J."/>
            <person name="Henrissat B."/>
            <person name="Kuo A."/>
            <person name="Liang C."/>
            <person name="Lipzen A."/>
            <person name="Lutzoni F."/>
            <person name="Magnuson J."/>
            <person name="Mondo S."/>
            <person name="Nolan M."/>
            <person name="Ohm R."/>
            <person name="Pangilinan J."/>
            <person name="Park H.-J."/>
            <person name="Ramirez L."/>
            <person name="Alfaro M."/>
            <person name="Sun H."/>
            <person name="Tritt A."/>
            <person name="Yoshinaga Y."/>
            <person name="Zwiers L.-H."/>
            <person name="Turgeon B."/>
            <person name="Goodwin S."/>
            <person name="Spatafora J."/>
            <person name="Crous P."/>
            <person name="Grigoriev I."/>
        </authorList>
    </citation>
    <scope>NUCLEOTIDE SEQUENCE</scope>
    <source>
        <strain evidence="1">CBS 525.71</strain>
    </source>
</reference>
<evidence type="ECO:0000313" key="1">
    <source>
        <dbReference type="EMBL" id="KAF2628899.1"/>
    </source>
</evidence>
<accession>A0ACB6S6Q0</accession>
<dbReference type="EMBL" id="MU006711">
    <property type="protein sequence ID" value="KAF2628899.1"/>
    <property type="molecule type" value="Genomic_DNA"/>
</dbReference>